<dbReference type="InterPro" id="IPR050134">
    <property type="entry name" value="NAD-dep_sirtuin_deacylases"/>
</dbReference>
<evidence type="ECO:0000313" key="6">
    <source>
        <dbReference type="EMBL" id="RLW04419.1"/>
    </source>
</evidence>
<dbReference type="HAMAP" id="MF_01121">
    <property type="entry name" value="Sirtuin_ClassIII"/>
    <property type="match status" value="1"/>
</dbReference>
<keyword evidence="3 4" id="KW-0862">Zinc</keyword>
<dbReference type="GO" id="GO:0005829">
    <property type="term" value="C:cytosol"/>
    <property type="evidence" value="ECO:0007669"/>
    <property type="project" value="UniProtKB-SubCell"/>
</dbReference>
<keyword evidence="2 3" id="KW-0520">NAD</keyword>
<evidence type="ECO:0000259" key="5">
    <source>
        <dbReference type="PROSITE" id="PS50305"/>
    </source>
</evidence>
<proteinExistence type="inferred from homology"/>
<dbReference type="OrthoDB" id="424302at2759"/>
<feature type="binding site" evidence="3">
    <location>
        <begin position="296"/>
        <end position="298"/>
    </location>
    <ligand>
        <name>NAD(+)</name>
        <dbReference type="ChEBI" id="CHEBI:57540"/>
    </ligand>
</feature>
<dbReference type="AlphaFoldDB" id="A0A3L8SN13"/>
<reference evidence="6 7" key="1">
    <citation type="journal article" date="2018" name="Proc. R. Soc. B">
        <title>A non-coding region near Follistatin controls head colour polymorphism in the Gouldian finch.</title>
        <authorList>
            <person name="Toomey M.B."/>
            <person name="Marques C.I."/>
            <person name="Andrade P."/>
            <person name="Araujo P.M."/>
            <person name="Sabatino S."/>
            <person name="Gazda M.A."/>
            <person name="Afonso S."/>
            <person name="Lopes R.J."/>
            <person name="Corbo J.C."/>
            <person name="Carneiro M."/>
        </authorList>
    </citation>
    <scope>NUCLEOTIDE SEQUENCE [LARGE SCALE GENOMIC DNA]</scope>
    <source>
        <strain evidence="6">Red01</strain>
        <tissue evidence="6">Muscle</tissue>
    </source>
</reference>
<name>A0A3L8SN13_CHLGU</name>
<dbReference type="InterPro" id="IPR027546">
    <property type="entry name" value="Sirtuin_class_III"/>
</dbReference>
<comment type="cofactor">
    <cofactor evidence="3">
        <name>Zn(2+)</name>
        <dbReference type="ChEBI" id="CHEBI:29105"/>
    </cofactor>
    <text evidence="3">Binds 1 zinc ion per subunit.</text>
</comment>
<dbReference type="PANTHER" id="PTHR11085:SF10">
    <property type="entry name" value="NAD-DEPENDENT PROTEIN DEACYLASE SIRTUIN-5, MITOCHONDRIAL-RELATED"/>
    <property type="match status" value="1"/>
</dbReference>
<dbReference type="InterPro" id="IPR026591">
    <property type="entry name" value="Sirtuin_cat_small_dom_sf"/>
</dbReference>
<comment type="caution">
    <text evidence="6">The sequence shown here is derived from an EMBL/GenBank/DDBJ whole genome shotgun (WGS) entry which is preliminary data.</text>
</comment>
<keyword evidence="3" id="KW-0539">Nucleus</keyword>
<dbReference type="GO" id="GO:0070403">
    <property type="term" value="F:NAD+ binding"/>
    <property type="evidence" value="ECO:0007669"/>
    <property type="project" value="UniProtKB-UniRule"/>
</dbReference>
<feature type="active site" description="Proton acceptor" evidence="3 4">
    <location>
        <position position="166"/>
    </location>
</feature>
<dbReference type="STRING" id="44316.ENSEGOP00005008865"/>
<dbReference type="InterPro" id="IPR026590">
    <property type="entry name" value="Ssirtuin_cat_dom"/>
</dbReference>
<organism evidence="6 7">
    <name type="scientific">Chloebia gouldiae</name>
    <name type="common">Gouldian finch</name>
    <name type="synonym">Erythrura gouldiae</name>
    <dbReference type="NCBI Taxonomy" id="44316"/>
    <lineage>
        <taxon>Eukaryota</taxon>
        <taxon>Metazoa</taxon>
        <taxon>Chordata</taxon>
        <taxon>Craniata</taxon>
        <taxon>Vertebrata</taxon>
        <taxon>Euteleostomi</taxon>
        <taxon>Archelosauria</taxon>
        <taxon>Archosauria</taxon>
        <taxon>Dinosauria</taxon>
        <taxon>Saurischia</taxon>
        <taxon>Theropoda</taxon>
        <taxon>Coelurosauria</taxon>
        <taxon>Aves</taxon>
        <taxon>Neognathae</taxon>
        <taxon>Neoaves</taxon>
        <taxon>Telluraves</taxon>
        <taxon>Australaves</taxon>
        <taxon>Passeriformes</taxon>
        <taxon>Passeroidea</taxon>
        <taxon>Passeridae</taxon>
        <taxon>Chloebia</taxon>
    </lineage>
</organism>
<dbReference type="GO" id="GO:0005739">
    <property type="term" value="C:mitochondrion"/>
    <property type="evidence" value="ECO:0007669"/>
    <property type="project" value="UniProtKB-SubCell"/>
</dbReference>
<evidence type="ECO:0000256" key="3">
    <source>
        <dbReference type="HAMAP-Rule" id="MF_03160"/>
    </source>
</evidence>
<comment type="catalytic activity">
    <reaction evidence="3">
        <text>N(6)-glutaryl-L-lysyl-[protein] + NAD(+) + H2O = 2''-O-glutaryl-ADP-D-ribose + nicotinamide + L-lysyl-[protein]</text>
        <dbReference type="Rhea" id="RHEA:47664"/>
        <dbReference type="Rhea" id="RHEA-COMP:9752"/>
        <dbReference type="Rhea" id="RHEA-COMP:11875"/>
        <dbReference type="ChEBI" id="CHEBI:15377"/>
        <dbReference type="ChEBI" id="CHEBI:17154"/>
        <dbReference type="ChEBI" id="CHEBI:29969"/>
        <dbReference type="ChEBI" id="CHEBI:57540"/>
        <dbReference type="ChEBI" id="CHEBI:87828"/>
        <dbReference type="ChEBI" id="CHEBI:87829"/>
    </reaction>
</comment>
<keyword evidence="1 3" id="KW-0808">Transferase</keyword>
<dbReference type="GO" id="GO:0036055">
    <property type="term" value="F:protein-succinyllysine desuccinylase activity"/>
    <property type="evidence" value="ECO:0007669"/>
    <property type="project" value="UniProtKB-UniRule"/>
</dbReference>
<comment type="subcellular location">
    <subcellularLocation>
        <location evidence="3">Mitochondrion</location>
    </subcellularLocation>
    <subcellularLocation>
        <location evidence="3">Cytoplasm</location>
        <location evidence="3">Cytosol</location>
    </subcellularLocation>
    <subcellularLocation>
        <location evidence="3">Nucleus</location>
    </subcellularLocation>
    <text evidence="3">Mainly mitochondrial. Also present extramitochondrially, with a fraction present in the cytosol and very small amounts also detected in the nucleus.</text>
</comment>
<feature type="binding site" evidence="3">
    <location>
        <position position="110"/>
    </location>
    <ligand>
        <name>substrate</name>
    </ligand>
</feature>
<feature type="binding site" evidence="3 4">
    <location>
        <position position="259"/>
    </location>
    <ligand>
        <name>Zn(2+)</name>
        <dbReference type="ChEBI" id="CHEBI:29105"/>
    </ligand>
</feature>
<dbReference type="Proteomes" id="UP000276834">
    <property type="component" value="Unassembled WGS sequence"/>
</dbReference>
<evidence type="ECO:0000256" key="2">
    <source>
        <dbReference type="ARBA" id="ARBA00023027"/>
    </source>
</evidence>
<sequence length="357" mass="39062">MSPVKQTPMCLFHCAARRLVPQVRCGLQASSAKKHKFCLEMARPSSNMADFREVFAKAKHIAIITGAGVSAESGVPTFRGAGGFWRKWQAQELATPGAFARNPSRVWEFYHYRREVMLSKHPNSAHIAIAECEKRLSKQGRSVVVITQNIDELHRKAGTKHLLEIHGSLFKTRCTSCGNVAANYKSPICPALAGKGAPDPDTEDAAIPVEDLPQVEEGAGRAVKEERQDLPRQDENCFGALQHDAVPLWCLSRCEEDGCNGLLRPHVVWFGEALDPGVLTAVEKELDICDLCLVVGTSSVVYPAAMFAPQVSARGVPVAEFNMEPTPATNRFRFHFPGPCGTTLPPALARHESEIIS</sequence>
<dbReference type="GO" id="GO:0005634">
    <property type="term" value="C:nucleus"/>
    <property type="evidence" value="ECO:0007669"/>
    <property type="project" value="UniProtKB-SubCell"/>
</dbReference>
<evidence type="ECO:0000256" key="1">
    <source>
        <dbReference type="ARBA" id="ARBA00022679"/>
    </source>
</evidence>
<dbReference type="PANTHER" id="PTHR11085">
    <property type="entry name" value="NAD-DEPENDENT PROTEIN DEACYLASE SIRTUIN-5, MITOCHONDRIAL-RELATED"/>
    <property type="match status" value="1"/>
</dbReference>
<feature type="binding site" evidence="3 4">
    <location>
        <position position="174"/>
    </location>
    <ligand>
        <name>Zn(2+)</name>
        <dbReference type="ChEBI" id="CHEBI:29105"/>
    </ligand>
</feature>
<dbReference type="SUPFAM" id="SSF52467">
    <property type="entry name" value="DHS-like NAD/FAD-binding domain"/>
    <property type="match status" value="1"/>
</dbReference>
<dbReference type="Gene3D" id="3.30.1600.10">
    <property type="entry name" value="SIR2/SIRT2 'Small Domain"/>
    <property type="match status" value="1"/>
</dbReference>
<gene>
    <name evidence="3" type="primary">SIRT5</name>
    <name evidence="6" type="ORF">DV515_00005853</name>
</gene>
<dbReference type="GO" id="GO:0036054">
    <property type="term" value="F:protein-malonyllysine demalonylase activity"/>
    <property type="evidence" value="ECO:0007669"/>
    <property type="project" value="UniProtKB-UniRule"/>
</dbReference>
<dbReference type="InterPro" id="IPR003000">
    <property type="entry name" value="Sirtuin"/>
</dbReference>
<feature type="binding site" evidence="3">
    <location>
        <begin position="66"/>
        <end position="85"/>
    </location>
    <ligand>
        <name>NAD(+)</name>
        <dbReference type="ChEBI" id="CHEBI:57540"/>
    </ligand>
</feature>
<comment type="catalytic activity">
    <reaction evidence="3">
        <text>N(6)-succinyl-L-lysyl-[protein] + NAD(+) + H2O = 2''-O-succinyl-ADP-D-ribose + nicotinamide + L-lysyl-[protein]</text>
        <dbReference type="Rhea" id="RHEA:47668"/>
        <dbReference type="Rhea" id="RHEA-COMP:9752"/>
        <dbReference type="Rhea" id="RHEA-COMP:11877"/>
        <dbReference type="ChEBI" id="CHEBI:15377"/>
        <dbReference type="ChEBI" id="CHEBI:17154"/>
        <dbReference type="ChEBI" id="CHEBI:29969"/>
        <dbReference type="ChEBI" id="CHEBI:57540"/>
        <dbReference type="ChEBI" id="CHEBI:87830"/>
        <dbReference type="ChEBI" id="CHEBI:87832"/>
    </reaction>
</comment>
<feature type="domain" description="Deacetylase sirtuin-type" evidence="5">
    <location>
        <begin position="41"/>
        <end position="354"/>
    </location>
</feature>
<dbReference type="Pfam" id="PF02146">
    <property type="entry name" value="SIR2"/>
    <property type="match status" value="1"/>
</dbReference>
<dbReference type="EC" id="2.3.1.-" evidence="3"/>
<dbReference type="InterPro" id="IPR029035">
    <property type="entry name" value="DHS-like_NAD/FAD-binding_dom"/>
</dbReference>
<accession>A0A3L8SN13</accession>
<dbReference type="GO" id="GO:0008270">
    <property type="term" value="F:zinc ion binding"/>
    <property type="evidence" value="ECO:0007669"/>
    <property type="project" value="UniProtKB-UniRule"/>
</dbReference>
<comment type="catalytic activity">
    <reaction evidence="3">
        <text>N(6)-malonyl-L-lysyl-[protein] + NAD(+) + H2O = 2''-O-malonyl-ADP-D-ribose + nicotinamide + L-lysyl-[protein]</text>
        <dbReference type="Rhea" id="RHEA:47672"/>
        <dbReference type="Rhea" id="RHEA-COMP:9752"/>
        <dbReference type="Rhea" id="RHEA-COMP:11878"/>
        <dbReference type="ChEBI" id="CHEBI:15377"/>
        <dbReference type="ChEBI" id="CHEBI:17154"/>
        <dbReference type="ChEBI" id="CHEBI:29969"/>
        <dbReference type="ChEBI" id="CHEBI:57540"/>
        <dbReference type="ChEBI" id="CHEBI:87831"/>
        <dbReference type="ChEBI" id="CHEBI:87833"/>
    </reaction>
</comment>
<feature type="binding site" evidence="3 4">
    <location>
        <position position="177"/>
    </location>
    <ligand>
        <name>Zn(2+)</name>
        <dbReference type="ChEBI" id="CHEBI:29105"/>
    </ligand>
</feature>
<protein>
    <recommendedName>
        <fullName evidence="3">NAD-dependent protein deacylase sirtuin-5, mitochondrial</fullName>
        <ecNumber evidence="3">2.3.1.-</ecNumber>
    </recommendedName>
    <alternativeName>
        <fullName evidence="3">Regulatory protein SIR2 homolog 5</fullName>
    </alternativeName>
    <alternativeName>
        <fullName evidence="3">SIR2-like protein 5</fullName>
    </alternativeName>
</protein>
<evidence type="ECO:0000256" key="4">
    <source>
        <dbReference type="PROSITE-ProRule" id="PRU00236"/>
    </source>
</evidence>
<keyword evidence="3" id="KW-0496">Mitochondrion</keyword>
<dbReference type="Gene3D" id="3.40.50.1220">
    <property type="entry name" value="TPP-binding domain"/>
    <property type="match status" value="1"/>
</dbReference>
<keyword evidence="7" id="KW-1185">Reference proteome</keyword>
<evidence type="ECO:0000313" key="7">
    <source>
        <dbReference type="Proteomes" id="UP000276834"/>
    </source>
</evidence>
<comment type="similarity">
    <text evidence="3">Belongs to the sirtuin family. Class III subfamily.</text>
</comment>
<comment type="domain">
    <text evidence="3">In contrast to class I sirtuins, class III sirtuins have only weak deacetylase activity. Difference in substrate specificity is probably due to a larger hydrophobic pocket with 2 residues (Tyr-110 and Arg-113) that bind to malonylated and succinylated substrates and define the specificity.</text>
</comment>
<dbReference type="CDD" id="cd01412">
    <property type="entry name" value="SIRT5_Af1_CobB"/>
    <property type="match status" value="1"/>
</dbReference>
<feature type="binding site" evidence="3">
    <location>
        <position position="340"/>
    </location>
    <ligand>
        <name>NAD(+)</name>
        <dbReference type="ChEBI" id="CHEBI:57540"/>
    </ligand>
</feature>
<feature type="binding site" evidence="3">
    <location>
        <position position="113"/>
    </location>
    <ligand>
        <name>substrate</name>
    </ligand>
</feature>
<feature type="binding site" evidence="3">
    <location>
        <begin position="148"/>
        <end position="151"/>
    </location>
    <ligand>
        <name>NAD(+)</name>
        <dbReference type="ChEBI" id="CHEBI:57540"/>
    </ligand>
</feature>
<dbReference type="EMBL" id="QUSF01000013">
    <property type="protein sequence ID" value="RLW04419.1"/>
    <property type="molecule type" value="Genomic_DNA"/>
</dbReference>
<keyword evidence="3" id="KW-0963">Cytoplasm</keyword>
<feature type="binding site" evidence="3">
    <location>
        <begin position="322"/>
        <end position="324"/>
    </location>
    <ligand>
        <name>NAD(+)</name>
        <dbReference type="ChEBI" id="CHEBI:57540"/>
    </ligand>
</feature>
<dbReference type="GO" id="GO:0061697">
    <property type="term" value="F:protein-glutaryllysine deglutarylase activity"/>
    <property type="evidence" value="ECO:0007669"/>
    <property type="project" value="RHEA"/>
</dbReference>
<dbReference type="PROSITE" id="PS50305">
    <property type="entry name" value="SIRTUIN"/>
    <property type="match status" value="1"/>
</dbReference>
<keyword evidence="3" id="KW-0809">Transit peptide</keyword>
<comment type="function">
    <text evidence="3">NAD-dependent lysine demalonylase, desuccinylase and deglutarylase that specifically removes malonyl, succinyl and glutaryl groups on target proteins. Has weak NAD-dependent protein deacetylase activity; however this activity may not be physiologically relevant in vivo.</text>
</comment>
<feature type="binding site" evidence="3 4">
    <location>
        <position position="254"/>
    </location>
    <ligand>
        <name>Zn(2+)</name>
        <dbReference type="ChEBI" id="CHEBI:29105"/>
    </ligand>
</feature>
<keyword evidence="3 4" id="KW-0479">Metal-binding</keyword>
<dbReference type="GO" id="GO:0017136">
    <property type="term" value="F:histone deacetylase activity, NAD-dependent"/>
    <property type="evidence" value="ECO:0007669"/>
    <property type="project" value="TreeGrafter"/>
</dbReference>